<reference evidence="2 3" key="1">
    <citation type="journal article" date="2004" name="Science">
        <title>The genome of the diatom Thalassiosira pseudonana: ecology, evolution, and metabolism.</title>
        <authorList>
            <person name="Armbrust E.V."/>
            <person name="Berges J.A."/>
            <person name="Bowler C."/>
            <person name="Green B.R."/>
            <person name="Martinez D."/>
            <person name="Putnam N.H."/>
            <person name="Zhou S."/>
            <person name="Allen A.E."/>
            <person name="Apt K.E."/>
            <person name="Bechner M."/>
            <person name="Brzezinski M.A."/>
            <person name="Chaal B.K."/>
            <person name="Chiovitti A."/>
            <person name="Davis A.K."/>
            <person name="Demarest M.S."/>
            <person name="Detter J.C."/>
            <person name="Glavina T."/>
            <person name="Goodstein D."/>
            <person name="Hadi M.Z."/>
            <person name="Hellsten U."/>
            <person name="Hildebrand M."/>
            <person name="Jenkins B.D."/>
            <person name="Jurka J."/>
            <person name="Kapitonov V.V."/>
            <person name="Kroger N."/>
            <person name="Lau W.W."/>
            <person name="Lane T.W."/>
            <person name="Larimer F.W."/>
            <person name="Lippmeier J.C."/>
            <person name="Lucas S."/>
            <person name="Medina M."/>
            <person name="Montsant A."/>
            <person name="Obornik M."/>
            <person name="Parker M.S."/>
            <person name="Palenik B."/>
            <person name="Pazour G.J."/>
            <person name="Richardson P.M."/>
            <person name="Rynearson T.A."/>
            <person name="Saito M.A."/>
            <person name="Schwartz D.C."/>
            <person name="Thamatrakoln K."/>
            <person name="Valentin K."/>
            <person name="Vardi A."/>
            <person name="Wilkerson F.P."/>
            <person name="Rokhsar D.S."/>
        </authorList>
    </citation>
    <scope>NUCLEOTIDE SEQUENCE [LARGE SCALE GENOMIC DNA]</scope>
    <source>
        <strain evidence="2 3">CCMP1335</strain>
    </source>
</reference>
<feature type="region of interest" description="Disordered" evidence="1">
    <location>
        <begin position="750"/>
        <end position="801"/>
    </location>
</feature>
<organism evidence="2 3">
    <name type="scientific">Thalassiosira pseudonana</name>
    <name type="common">Marine diatom</name>
    <name type="synonym">Cyclotella nana</name>
    <dbReference type="NCBI Taxonomy" id="35128"/>
    <lineage>
        <taxon>Eukaryota</taxon>
        <taxon>Sar</taxon>
        <taxon>Stramenopiles</taxon>
        <taxon>Ochrophyta</taxon>
        <taxon>Bacillariophyta</taxon>
        <taxon>Coscinodiscophyceae</taxon>
        <taxon>Thalassiosirophycidae</taxon>
        <taxon>Thalassiosirales</taxon>
        <taxon>Thalassiosiraceae</taxon>
        <taxon>Thalassiosira</taxon>
    </lineage>
</organism>
<dbReference type="GeneID" id="7447797"/>
<feature type="region of interest" description="Disordered" evidence="1">
    <location>
        <begin position="247"/>
        <end position="268"/>
    </location>
</feature>
<gene>
    <name evidence="2" type="ORF">THAPSDRAFT_25567</name>
</gene>
<sequence>MTSEEHAVIITSTPSDGTGLIGQVFCPDTTDPDALSLIAYLEDTGCVVTHIAIAASLTQDAAIAQFSAANNGAPVYLLANLLQSSPVIFHEGRLSLLHRQLQQEEYDHPSVILFRCCGQYTVTQPHRVSSDLASLASFCVNSSSSFHSALFSAWPLGVLACPLRLVYPFQWTNFGVFFVLCGPGSAGASVSVIQQLNLSISEEEITTYKASRGSALGIAESCHRSGGSYSDDVVDDIDILASILPPSKRHPAPSPSAPPSAPPSVSSTVASTIPASLSVCVPEEDQLEGLALDESTTNLLQSPSHQLSLYDAIQARKYELPKLSDLSSYSSWIFSTRFFLRNYYNVSSSDPLVTTVDNPAQSRHQELKWFITRFANNHIMVKQSSIKTTTWADQAQGFDFPSKQHTARGRTGGDETAEASHLHREGTEIVMPPLMNHRAVCGILHTVRMIAHALTASAVGVMELVSAEKLTVGVGAVGEAEVNTEDHLPTIAACTNPPPPSPPQGQQFAEERLAAMVKGVPTTVDLWDRIEDTEAMLLADNVFLNISRHSREHVFTRFDKIWPLLTADGRMTGKYVFMGTKTGFSTMKEYLSNYFHSTIQDEFPELDWSQLTITLCSPPHFQGPASVIFPIPLPTPLPPAIDNAPAHLPETGWHGDGDWSFTKAPPPPTCDGVPLVRVPASSLTEQRIREIIREELQEVWDLEHVAREAASHAIDSLLHRLDCRDRQWQQEFVPHAVDLISRSVISSLDTARSHRDMPDATGEDYVDPSRTDGVNNSSPSGKAAGIQPHTTPPRQSADDMTMFLTPGDKIEESFATGVNKAFAKSAGRLKDVVQTLSPIERAAGAGDDALQAESAPTNTTLDSLYRIVNEWNTDSEDEKIGVLSDSPWKNEEGVPLAIANLNHRKRGDSIPPELRPLKLRTGTPSTHHPDEATEETSASTATASAPTPTVTNLSNLSSTGIAGRTRNASKQAALATNLDNEFSISANSNEKIYTTDNTRLVYFGTRGSG</sequence>
<dbReference type="InParanoid" id="B8CEG1"/>
<evidence type="ECO:0000313" key="2">
    <source>
        <dbReference type="EMBL" id="EED88028.1"/>
    </source>
</evidence>
<dbReference type="HOGENOM" id="CLU_298201_0_0_1"/>
<feature type="compositionally biased region" description="Pro residues" evidence="1">
    <location>
        <begin position="252"/>
        <end position="262"/>
    </location>
</feature>
<dbReference type="Proteomes" id="UP000001449">
    <property type="component" value="Chromosome 20"/>
</dbReference>
<proteinExistence type="predicted"/>
<dbReference type="PaxDb" id="35128-Thaps25567"/>
<feature type="compositionally biased region" description="Low complexity" evidence="1">
    <location>
        <begin position="935"/>
        <end position="949"/>
    </location>
</feature>
<keyword evidence="3" id="KW-1185">Reference proteome</keyword>
<dbReference type="EMBL" id="CM000652">
    <property type="protein sequence ID" value="EED88028.1"/>
    <property type="molecule type" value="Genomic_DNA"/>
</dbReference>
<name>B8CEG1_THAPS</name>
<reference evidence="2 3" key="2">
    <citation type="journal article" date="2008" name="Nature">
        <title>The Phaeodactylum genome reveals the evolutionary history of diatom genomes.</title>
        <authorList>
            <person name="Bowler C."/>
            <person name="Allen A.E."/>
            <person name="Badger J.H."/>
            <person name="Grimwood J."/>
            <person name="Jabbari K."/>
            <person name="Kuo A."/>
            <person name="Maheswari U."/>
            <person name="Martens C."/>
            <person name="Maumus F."/>
            <person name="Otillar R.P."/>
            <person name="Rayko E."/>
            <person name="Salamov A."/>
            <person name="Vandepoele K."/>
            <person name="Beszteri B."/>
            <person name="Gruber A."/>
            <person name="Heijde M."/>
            <person name="Katinka M."/>
            <person name="Mock T."/>
            <person name="Valentin K."/>
            <person name="Verret F."/>
            <person name="Berges J.A."/>
            <person name="Brownlee C."/>
            <person name="Cadoret J.P."/>
            <person name="Chiovitti A."/>
            <person name="Choi C.J."/>
            <person name="Coesel S."/>
            <person name="De Martino A."/>
            <person name="Detter J.C."/>
            <person name="Durkin C."/>
            <person name="Falciatore A."/>
            <person name="Fournet J."/>
            <person name="Haruta M."/>
            <person name="Huysman M.J."/>
            <person name="Jenkins B.D."/>
            <person name="Jiroutova K."/>
            <person name="Jorgensen R.E."/>
            <person name="Joubert Y."/>
            <person name="Kaplan A."/>
            <person name="Kroger N."/>
            <person name="Kroth P.G."/>
            <person name="La Roche J."/>
            <person name="Lindquist E."/>
            <person name="Lommer M."/>
            <person name="Martin-Jezequel V."/>
            <person name="Lopez P.J."/>
            <person name="Lucas S."/>
            <person name="Mangogna M."/>
            <person name="McGinnis K."/>
            <person name="Medlin L.K."/>
            <person name="Montsant A."/>
            <person name="Oudot-Le Secq M.P."/>
            <person name="Napoli C."/>
            <person name="Obornik M."/>
            <person name="Parker M.S."/>
            <person name="Petit J.L."/>
            <person name="Porcel B.M."/>
            <person name="Poulsen N."/>
            <person name="Robison M."/>
            <person name="Rychlewski L."/>
            <person name="Rynearson T.A."/>
            <person name="Schmutz J."/>
            <person name="Shapiro H."/>
            <person name="Siaut M."/>
            <person name="Stanley M."/>
            <person name="Sussman M.R."/>
            <person name="Taylor A.R."/>
            <person name="Vardi A."/>
            <person name="von Dassow P."/>
            <person name="Vyverman W."/>
            <person name="Willis A."/>
            <person name="Wyrwicz L.S."/>
            <person name="Rokhsar D.S."/>
            <person name="Weissenbach J."/>
            <person name="Armbrust E.V."/>
            <person name="Green B.R."/>
            <person name="Van de Peer Y."/>
            <person name="Grigoriev I.V."/>
        </authorList>
    </citation>
    <scope>NUCLEOTIDE SEQUENCE [LARGE SCALE GENOMIC DNA]</scope>
    <source>
        <strain evidence="2 3">CCMP1335</strain>
    </source>
</reference>
<protein>
    <submittedName>
        <fullName evidence="2">Uncharacterized protein</fullName>
    </submittedName>
</protein>
<accession>B8CEG1</accession>
<evidence type="ECO:0000313" key="3">
    <source>
        <dbReference type="Proteomes" id="UP000001449"/>
    </source>
</evidence>
<dbReference type="AlphaFoldDB" id="B8CEG1"/>
<dbReference type="RefSeq" id="XP_002294668.1">
    <property type="nucleotide sequence ID" value="XM_002294632.1"/>
</dbReference>
<dbReference type="KEGG" id="tps:THAPSDRAFT_25567"/>
<feature type="region of interest" description="Disordered" evidence="1">
    <location>
        <begin position="401"/>
        <end position="425"/>
    </location>
</feature>
<feature type="region of interest" description="Disordered" evidence="1">
    <location>
        <begin position="902"/>
        <end position="962"/>
    </location>
</feature>
<feature type="compositionally biased region" description="Polar residues" evidence="1">
    <location>
        <begin position="950"/>
        <end position="962"/>
    </location>
</feature>
<evidence type="ECO:0000256" key="1">
    <source>
        <dbReference type="SAM" id="MobiDB-lite"/>
    </source>
</evidence>